<dbReference type="PANTHER" id="PTHR42827">
    <property type="entry name" value="IRON-SULFUR CLUSTER-BINDING PROTEIN-RELATED"/>
    <property type="match status" value="1"/>
</dbReference>
<dbReference type="PROSITE" id="PS51379">
    <property type="entry name" value="4FE4S_FER_2"/>
    <property type="match status" value="1"/>
</dbReference>
<feature type="domain" description="4Fe-4S ferredoxin-type" evidence="1">
    <location>
        <begin position="165"/>
        <end position="195"/>
    </location>
</feature>
<organism evidence="2 3">
    <name type="scientific">Desulfomonile tiedjei (strain ATCC 49306 / DSM 6799 / DCB-1)</name>
    <dbReference type="NCBI Taxonomy" id="706587"/>
    <lineage>
        <taxon>Bacteria</taxon>
        <taxon>Pseudomonadati</taxon>
        <taxon>Thermodesulfobacteriota</taxon>
        <taxon>Desulfomonilia</taxon>
        <taxon>Desulfomonilales</taxon>
        <taxon>Desulfomonilaceae</taxon>
        <taxon>Desulfomonile</taxon>
    </lineage>
</organism>
<accession>I4C3W9</accession>
<dbReference type="RefSeq" id="WP_014809408.1">
    <property type="nucleotide sequence ID" value="NC_018025.1"/>
</dbReference>
<reference evidence="3" key="1">
    <citation type="submission" date="2012-06" db="EMBL/GenBank/DDBJ databases">
        <title>Complete sequence of chromosome of Desulfomonile tiedjei DSM 6799.</title>
        <authorList>
            <person name="Lucas S."/>
            <person name="Copeland A."/>
            <person name="Lapidus A."/>
            <person name="Glavina del Rio T."/>
            <person name="Dalin E."/>
            <person name="Tice H."/>
            <person name="Bruce D."/>
            <person name="Goodwin L."/>
            <person name="Pitluck S."/>
            <person name="Peters L."/>
            <person name="Ovchinnikova G."/>
            <person name="Zeytun A."/>
            <person name="Lu M."/>
            <person name="Kyrpides N."/>
            <person name="Mavromatis K."/>
            <person name="Ivanova N."/>
            <person name="Brettin T."/>
            <person name="Detter J.C."/>
            <person name="Han C."/>
            <person name="Larimer F."/>
            <person name="Land M."/>
            <person name="Hauser L."/>
            <person name="Markowitz V."/>
            <person name="Cheng J.-F."/>
            <person name="Hugenholtz P."/>
            <person name="Woyke T."/>
            <person name="Wu D."/>
            <person name="Spring S."/>
            <person name="Schroeder M."/>
            <person name="Brambilla E."/>
            <person name="Klenk H.-P."/>
            <person name="Eisen J.A."/>
        </authorList>
    </citation>
    <scope>NUCLEOTIDE SEQUENCE [LARGE SCALE GENOMIC DNA]</scope>
    <source>
        <strain evidence="3">ATCC 49306 / DSM 6799 / DCB-1</strain>
    </source>
</reference>
<evidence type="ECO:0000313" key="3">
    <source>
        <dbReference type="Proteomes" id="UP000006055"/>
    </source>
</evidence>
<dbReference type="PANTHER" id="PTHR42827:SF1">
    <property type="entry name" value="IRON-SULFUR CLUSTER-BINDING PROTEIN"/>
    <property type="match status" value="1"/>
</dbReference>
<evidence type="ECO:0000313" key="2">
    <source>
        <dbReference type="EMBL" id="AFM24260.1"/>
    </source>
</evidence>
<dbReference type="Proteomes" id="UP000006055">
    <property type="component" value="Chromosome"/>
</dbReference>
<dbReference type="HOGENOM" id="CLU_030790_2_2_7"/>
<protein>
    <recommendedName>
        <fullName evidence="1">4Fe-4S ferredoxin-type domain-containing protein</fullName>
    </recommendedName>
</protein>
<keyword evidence="3" id="KW-1185">Reference proteome</keyword>
<dbReference type="eggNOG" id="COG1600">
    <property type="taxonomic scope" value="Bacteria"/>
</dbReference>
<gene>
    <name evidence="2" type="ordered locus">Desti_1548</name>
</gene>
<evidence type="ECO:0000259" key="1">
    <source>
        <dbReference type="PROSITE" id="PS51379"/>
    </source>
</evidence>
<proteinExistence type="predicted"/>
<dbReference type="EMBL" id="CP003360">
    <property type="protein sequence ID" value="AFM24260.1"/>
    <property type="molecule type" value="Genomic_DNA"/>
</dbReference>
<sequence length="252" mass="27510">MSSHMLTESLTAFFKNFNVPVFGISAAEALETEPAGSRPSDRLERAQSLVSLGMPVPKGVFRAKEGSEALYWRTANIYYRQIDALVLRTAIFLEEHGETAVPVYGCFPYAIRGKGDMVGDLDLIKVGVATGIGAKGKNGLLYHTMYGPRLILGGIITTANLESFAWPECDQKGCPVDCFDCQDRCPVSAIEKDGKVNGPRCTKQSSVSPLFSHMMKSGKPQPKELQMLNHVTAVDDHSWYSCIACVAVCPHM</sequence>
<dbReference type="AlphaFoldDB" id="I4C3W9"/>
<dbReference type="KEGG" id="dti:Desti_1548"/>
<dbReference type="STRING" id="706587.Desti_1548"/>
<dbReference type="InterPro" id="IPR017896">
    <property type="entry name" value="4Fe4S_Fe-S-bd"/>
</dbReference>
<name>I4C3W9_DESTA</name>
<dbReference type="OrthoDB" id="9815745at2"/>